<dbReference type="AlphaFoldDB" id="A0AAD6V760"/>
<protein>
    <submittedName>
        <fullName evidence="2">Uncharacterized protein</fullName>
    </submittedName>
</protein>
<evidence type="ECO:0000313" key="3">
    <source>
        <dbReference type="Proteomes" id="UP001219525"/>
    </source>
</evidence>
<accession>A0AAD6V760</accession>
<gene>
    <name evidence="2" type="ORF">GGX14DRAFT_569680</name>
</gene>
<reference evidence="2" key="1">
    <citation type="submission" date="2023-03" db="EMBL/GenBank/DDBJ databases">
        <title>Massive genome expansion in bonnet fungi (Mycena s.s.) driven by repeated elements and novel gene families across ecological guilds.</title>
        <authorList>
            <consortium name="Lawrence Berkeley National Laboratory"/>
            <person name="Harder C.B."/>
            <person name="Miyauchi S."/>
            <person name="Viragh M."/>
            <person name="Kuo A."/>
            <person name="Thoen E."/>
            <person name="Andreopoulos B."/>
            <person name="Lu D."/>
            <person name="Skrede I."/>
            <person name="Drula E."/>
            <person name="Henrissat B."/>
            <person name="Morin E."/>
            <person name="Kohler A."/>
            <person name="Barry K."/>
            <person name="LaButti K."/>
            <person name="Morin E."/>
            <person name="Salamov A."/>
            <person name="Lipzen A."/>
            <person name="Mereny Z."/>
            <person name="Hegedus B."/>
            <person name="Baldrian P."/>
            <person name="Stursova M."/>
            <person name="Weitz H."/>
            <person name="Taylor A."/>
            <person name="Grigoriev I.V."/>
            <person name="Nagy L.G."/>
            <person name="Martin F."/>
            <person name="Kauserud H."/>
        </authorList>
    </citation>
    <scope>NUCLEOTIDE SEQUENCE</scope>
    <source>
        <strain evidence="2">9144</strain>
    </source>
</reference>
<feature type="transmembrane region" description="Helical" evidence="1">
    <location>
        <begin position="43"/>
        <end position="64"/>
    </location>
</feature>
<comment type="caution">
    <text evidence="2">The sequence shown here is derived from an EMBL/GenBank/DDBJ whole genome shotgun (WGS) entry which is preliminary data.</text>
</comment>
<name>A0AAD6V760_9AGAR</name>
<keyword evidence="1" id="KW-0812">Transmembrane</keyword>
<keyword evidence="1" id="KW-1133">Transmembrane helix</keyword>
<feature type="transmembrane region" description="Helical" evidence="1">
    <location>
        <begin position="13"/>
        <end position="31"/>
    </location>
</feature>
<sequence>MPHCIIPCPFVDYLLDVCVVTILGLAFKTLSAKFLELDAIARLLGVALSFVKLAMLAVLAMLAMSESARPDL</sequence>
<proteinExistence type="predicted"/>
<keyword evidence="3" id="KW-1185">Reference proteome</keyword>
<evidence type="ECO:0000313" key="2">
    <source>
        <dbReference type="EMBL" id="KAJ7204080.1"/>
    </source>
</evidence>
<dbReference type="Proteomes" id="UP001219525">
    <property type="component" value="Unassembled WGS sequence"/>
</dbReference>
<evidence type="ECO:0000256" key="1">
    <source>
        <dbReference type="SAM" id="Phobius"/>
    </source>
</evidence>
<keyword evidence="1" id="KW-0472">Membrane</keyword>
<organism evidence="2 3">
    <name type="scientific">Mycena pura</name>
    <dbReference type="NCBI Taxonomy" id="153505"/>
    <lineage>
        <taxon>Eukaryota</taxon>
        <taxon>Fungi</taxon>
        <taxon>Dikarya</taxon>
        <taxon>Basidiomycota</taxon>
        <taxon>Agaricomycotina</taxon>
        <taxon>Agaricomycetes</taxon>
        <taxon>Agaricomycetidae</taxon>
        <taxon>Agaricales</taxon>
        <taxon>Marasmiineae</taxon>
        <taxon>Mycenaceae</taxon>
        <taxon>Mycena</taxon>
    </lineage>
</organism>
<dbReference type="EMBL" id="JARJCW010000048">
    <property type="protein sequence ID" value="KAJ7204080.1"/>
    <property type="molecule type" value="Genomic_DNA"/>
</dbReference>